<dbReference type="GO" id="GO:0005737">
    <property type="term" value="C:cytoplasm"/>
    <property type="evidence" value="ECO:0007669"/>
    <property type="project" value="TreeGrafter"/>
</dbReference>
<reference evidence="2 3" key="1">
    <citation type="journal article" date="2013" name="PLoS Genet.">
        <title>The genome and development-dependent transcriptomes of Pyronema confluens: a window into fungal evolution.</title>
        <authorList>
            <person name="Traeger S."/>
            <person name="Altegoer F."/>
            <person name="Freitag M."/>
            <person name="Gabaldon T."/>
            <person name="Kempken F."/>
            <person name="Kumar A."/>
            <person name="Marcet-Houben M."/>
            <person name="Poggeler S."/>
            <person name="Stajich J.E."/>
            <person name="Nowrousian M."/>
        </authorList>
    </citation>
    <scope>NUCLEOTIDE SEQUENCE [LARGE SCALE GENOMIC DNA]</scope>
    <source>
        <strain evidence="3">CBS 100304</strain>
        <tissue evidence="2">Vegetative mycelium</tissue>
    </source>
</reference>
<dbReference type="EMBL" id="HF935265">
    <property type="protein sequence ID" value="CCX05680.1"/>
    <property type="molecule type" value="Genomic_DNA"/>
</dbReference>
<dbReference type="GO" id="GO:0016020">
    <property type="term" value="C:membrane"/>
    <property type="evidence" value="ECO:0007669"/>
    <property type="project" value="TreeGrafter"/>
</dbReference>
<dbReference type="OrthoDB" id="3853857at2759"/>
<dbReference type="InterPro" id="IPR016064">
    <property type="entry name" value="NAD/diacylglycerol_kinase_sf"/>
</dbReference>
<dbReference type="GO" id="GO:0046512">
    <property type="term" value="P:sphingosine biosynthetic process"/>
    <property type="evidence" value="ECO:0007669"/>
    <property type="project" value="TreeGrafter"/>
</dbReference>
<dbReference type="OMA" id="YGFHASI"/>
<dbReference type="GO" id="GO:0001727">
    <property type="term" value="F:lipid kinase activity"/>
    <property type="evidence" value="ECO:0007669"/>
    <property type="project" value="TreeGrafter"/>
</dbReference>
<sequence>MPSSTFADHPATFKFSTTNGLTITPKGGDAATELSLEDLICVVPSYDQNSYTLCYLARNDSNNPETLMTSPISNPPKPLLDQFLISKLPAHLTNPPTVLVSSASGSNDAESYYNNFVSPLLSALYDTHDLGPPSPIHTTSATTISDTVRDLSKNSEQQTVLLLAGDTAITEAINAAKDHVTLAIFPLGTGNALSTSYHSIKGHPLVAPLKALLHGNAKPLPTFSVSFSEGAKWSNGKPAEPTTGAIVVSWGVHAAVVADAEELRATIKSRERFGVAFQEIAKEMHNFLGQVSIRVDGEWKQVGSGEHFYVLATMCAELEPKFRISPDSRPGEKKMRLIYFRVETPEEVGGMMLKAFDGGKHLDDERVRYEAVEGIRIEVQEKEERYRRVCIDGGIVTLPENGWVEAVVNDKDEGVKLVWCE</sequence>
<keyword evidence="3" id="KW-1185">Reference proteome</keyword>
<evidence type="ECO:0000259" key="1">
    <source>
        <dbReference type="PROSITE" id="PS50146"/>
    </source>
</evidence>
<evidence type="ECO:0000313" key="3">
    <source>
        <dbReference type="Proteomes" id="UP000018144"/>
    </source>
</evidence>
<gene>
    <name evidence="2" type="ORF">PCON_05267</name>
</gene>
<dbReference type="Gene3D" id="3.40.50.10330">
    <property type="entry name" value="Probable inorganic polyphosphate/atp-NAD kinase, domain 1"/>
    <property type="match status" value="1"/>
</dbReference>
<dbReference type="Pfam" id="PF00781">
    <property type="entry name" value="DAGK_cat"/>
    <property type="match status" value="1"/>
</dbReference>
<feature type="domain" description="DAGKc" evidence="1">
    <location>
        <begin position="93"/>
        <end position="230"/>
    </location>
</feature>
<organism evidence="2 3">
    <name type="scientific">Pyronema omphalodes (strain CBS 100304)</name>
    <name type="common">Pyronema confluens</name>
    <dbReference type="NCBI Taxonomy" id="1076935"/>
    <lineage>
        <taxon>Eukaryota</taxon>
        <taxon>Fungi</taxon>
        <taxon>Dikarya</taxon>
        <taxon>Ascomycota</taxon>
        <taxon>Pezizomycotina</taxon>
        <taxon>Pezizomycetes</taxon>
        <taxon>Pezizales</taxon>
        <taxon>Pyronemataceae</taxon>
        <taxon>Pyronema</taxon>
    </lineage>
</organism>
<dbReference type="InterPro" id="IPR017438">
    <property type="entry name" value="ATP-NAD_kinase_N"/>
</dbReference>
<dbReference type="InterPro" id="IPR050187">
    <property type="entry name" value="Lipid_Phosphate_FormReg"/>
</dbReference>
<dbReference type="PANTHER" id="PTHR12358:SF108">
    <property type="entry name" value="DAGKC DOMAIN-CONTAINING PROTEIN"/>
    <property type="match status" value="1"/>
</dbReference>
<evidence type="ECO:0000313" key="2">
    <source>
        <dbReference type="EMBL" id="CCX05680.1"/>
    </source>
</evidence>
<dbReference type="eggNOG" id="ENOG502S2DU">
    <property type="taxonomic scope" value="Eukaryota"/>
</dbReference>
<proteinExistence type="predicted"/>
<dbReference type="Gene3D" id="2.60.200.40">
    <property type="match status" value="1"/>
</dbReference>
<accession>U4L6M7</accession>
<dbReference type="SUPFAM" id="SSF111331">
    <property type="entry name" value="NAD kinase/diacylglycerol kinase-like"/>
    <property type="match status" value="1"/>
</dbReference>
<dbReference type="PANTHER" id="PTHR12358">
    <property type="entry name" value="SPHINGOSINE KINASE"/>
    <property type="match status" value="1"/>
</dbReference>
<name>U4L6M7_PYROM</name>
<dbReference type="Proteomes" id="UP000018144">
    <property type="component" value="Unassembled WGS sequence"/>
</dbReference>
<dbReference type="AlphaFoldDB" id="U4L6M7"/>
<dbReference type="PROSITE" id="PS50146">
    <property type="entry name" value="DAGK"/>
    <property type="match status" value="1"/>
</dbReference>
<dbReference type="InterPro" id="IPR001206">
    <property type="entry name" value="Diacylglycerol_kinase_cat_dom"/>
</dbReference>
<protein>
    <recommendedName>
        <fullName evidence="1">DAGKc domain-containing protein</fullName>
    </recommendedName>
</protein>